<feature type="domain" description="Homing endonuclease LAGLIDADG" evidence="1">
    <location>
        <begin position="223"/>
        <end position="334"/>
    </location>
</feature>
<dbReference type="Pfam" id="PF00961">
    <property type="entry name" value="LAGLIDADG_1"/>
    <property type="match status" value="2"/>
</dbReference>
<dbReference type="InterPro" id="IPR004860">
    <property type="entry name" value="LAGLIDADG_dom"/>
</dbReference>
<dbReference type="EMBL" id="KY575056">
    <property type="protein sequence ID" value="ATI20367.1"/>
    <property type="molecule type" value="Genomic_DNA"/>
</dbReference>
<geneLocation type="mitochondrion" evidence="2"/>
<name>A0A291LI23_9PEZI</name>
<evidence type="ECO:0000259" key="1">
    <source>
        <dbReference type="Pfam" id="PF00961"/>
    </source>
</evidence>
<proteinExistence type="predicted"/>
<dbReference type="PANTHER" id="PTHR36181:SF2">
    <property type="entry name" value="INTRON-ENCODED ENDONUCLEASE AI3-RELATED"/>
    <property type="match status" value="1"/>
</dbReference>
<dbReference type="SUPFAM" id="SSF55608">
    <property type="entry name" value="Homing endonucleases"/>
    <property type="match status" value="2"/>
</dbReference>
<feature type="domain" description="Homing endonuclease LAGLIDADG" evidence="1">
    <location>
        <begin position="77"/>
        <end position="173"/>
    </location>
</feature>
<dbReference type="InterPro" id="IPR051289">
    <property type="entry name" value="LAGLIDADG_Endonuclease"/>
</dbReference>
<dbReference type="GO" id="GO:0004519">
    <property type="term" value="F:endonuclease activity"/>
    <property type="evidence" value="ECO:0007669"/>
    <property type="project" value="UniProtKB-KW"/>
</dbReference>
<dbReference type="EMBL" id="KY575054">
    <property type="protein sequence ID" value="ATI20205.1"/>
    <property type="molecule type" value="Genomic_DNA"/>
</dbReference>
<evidence type="ECO:0000313" key="3">
    <source>
        <dbReference type="EMBL" id="ATI20367.1"/>
    </source>
</evidence>
<dbReference type="InterPro" id="IPR027434">
    <property type="entry name" value="Homing_endonucl"/>
</dbReference>
<keyword evidence="2" id="KW-0255">Endonuclease</keyword>
<organism evidence="2">
    <name type="scientific">Juglanconis oblonga</name>
    <dbReference type="NCBI Taxonomy" id="1940568"/>
    <lineage>
        <taxon>Eukaryota</taxon>
        <taxon>Fungi</taxon>
        <taxon>Dikarya</taxon>
        <taxon>Ascomycota</taxon>
        <taxon>Pezizomycotina</taxon>
        <taxon>Sordariomycetes</taxon>
        <taxon>Sordariomycetidae</taxon>
        <taxon>Diaporthales</taxon>
        <taxon>Juglanconidaceae</taxon>
        <taxon>Juglanconis</taxon>
    </lineage>
</organism>
<accession>A0A291LI23</accession>
<dbReference type="Gene3D" id="3.10.28.10">
    <property type="entry name" value="Homing endonucleases"/>
    <property type="match status" value="2"/>
</dbReference>
<dbReference type="PANTHER" id="PTHR36181">
    <property type="entry name" value="INTRON-ENCODED ENDONUCLEASE AI3-RELATED"/>
    <property type="match status" value="1"/>
</dbReference>
<dbReference type="AlphaFoldDB" id="A0A291LI23"/>
<keyword evidence="2" id="KW-0540">Nuclease</keyword>
<reference evidence="2" key="1">
    <citation type="submission" date="2017-02" db="EMBL/GenBank/DDBJ databases">
        <title>Fungal Comparative Genomics of Melanconis species and Ophiognomonia clavigignenti-juglandacearum at Different Phylogenetic Distances.</title>
        <authorList>
            <person name="Demers J.E."/>
            <person name="Castlebury L.A."/>
        </authorList>
    </citation>
    <scope>NUCLEOTIDE SEQUENCE</scope>
    <source>
        <strain evidence="2">AR4414</strain>
        <strain evidence="3">MAFF410216</strain>
    </source>
</reference>
<sequence length="479" mass="55544">MVNYNRWLGYFLIKQRFICITFLISPFIPAYFQIYCTNSSRQSHTIRMSEKNMVDGIYEGVDKELPKSRHEFIEWFVGLCEAESSFLIRIRKNEKGGVSGFEFIFRIYLHRYDRNTLEFIKNTLGCGRLNSERDVVVFSISQLSDIESVLIPIFEEFPLNSTKYLDYLDFKKAFFMFKSRKSNELSLLDMNSSIIELKDGMNTKRINFSLPENHSVRITGNYLIGLLEGDGSFYLNKQDLTVRVSLGTTTVNRLVLEKIREFILSLLDEHSYLLGSTTKLISINDKKVVKINQKPFSILEISQIDFICNILIPYFDSIEFRTKKYQDYLDFKTIAFLILEGKYLTDKGKELIIKLGDTMNNNRLSTNSNPVVLDETIKSELINLIKSEPLIHIDSEGRAMIVSNKKYIRSTYIIKVYFLNGSFNYFTNGISCAKFLHISNTTVTQRLNDGKPVKNKEGLVIAQCMKRIKVYSLNSDKKD</sequence>
<protein>
    <submittedName>
        <fullName evidence="2">LAGLIDADG endonuclease</fullName>
    </submittedName>
</protein>
<dbReference type="GO" id="GO:0005739">
    <property type="term" value="C:mitochondrion"/>
    <property type="evidence" value="ECO:0007669"/>
    <property type="project" value="UniProtKB-ARBA"/>
</dbReference>
<gene>
    <name evidence="2" type="primary">orf479</name>
</gene>
<keyword evidence="2" id="KW-0496">Mitochondrion</keyword>
<evidence type="ECO:0000313" key="2">
    <source>
        <dbReference type="EMBL" id="ATI20205.1"/>
    </source>
</evidence>
<keyword evidence="2" id="KW-0378">Hydrolase</keyword>